<keyword evidence="1" id="KW-0560">Oxidoreductase</keyword>
<name>A0A6J7HKH9_9ZZZZ</name>
<evidence type="ECO:0000256" key="1">
    <source>
        <dbReference type="ARBA" id="ARBA00023002"/>
    </source>
</evidence>
<dbReference type="EMBL" id="CAFBMX010000001">
    <property type="protein sequence ID" value="CAB4916650.1"/>
    <property type="molecule type" value="Genomic_DNA"/>
</dbReference>
<dbReference type="Pfam" id="PF16884">
    <property type="entry name" value="ADH_N_2"/>
    <property type="match status" value="1"/>
</dbReference>
<reference evidence="3" key="1">
    <citation type="submission" date="2020-05" db="EMBL/GenBank/DDBJ databases">
        <authorList>
            <person name="Chiriac C."/>
            <person name="Salcher M."/>
            <person name="Ghai R."/>
            <person name="Kavagutti S V."/>
        </authorList>
    </citation>
    <scope>NUCLEOTIDE SEQUENCE</scope>
</reference>
<evidence type="ECO:0000313" key="3">
    <source>
        <dbReference type="EMBL" id="CAB4916650.1"/>
    </source>
</evidence>
<dbReference type="SMART" id="SM00829">
    <property type="entry name" value="PKS_ER"/>
    <property type="match status" value="1"/>
</dbReference>
<protein>
    <submittedName>
        <fullName evidence="3">Unannotated protein</fullName>
    </submittedName>
</protein>
<sequence length="343" mass="36344">MSSPATTRSWVLGRRTGGRPVADMFDLVEEPLPAPGPGEFLVRTLWLGMDGGPISRLREGGNYAARIEIGDVMAGSAVGEVVASQHPDVEVGRRLSGPFGWREHALRTDTEGLFDVDPQRPASMALGLLGLHGLTARVGLLDVGTAQAGETVVISATAGAVGLLVGQLARRAGCRVVGIAGGPQKGRIVVEEFGFDACVDHRDPDVAAALAQACPDGVDLYFDNVGGDLQNAVMPAFNVFGRHILCGRIALADLADPNVDPGLRDHNAVLVKRLRKQGFLVYDHLDRWPAVREELWALHEAGELRLPESVIDGFEGAPGAFVGMIEGDNIGRRLVHVADPVAS</sequence>
<dbReference type="CDD" id="cd05288">
    <property type="entry name" value="PGDH"/>
    <property type="match status" value="1"/>
</dbReference>
<dbReference type="GO" id="GO:0016628">
    <property type="term" value="F:oxidoreductase activity, acting on the CH-CH group of donors, NAD or NADP as acceptor"/>
    <property type="evidence" value="ECO:0007669"/>
    <property type="project" value="InterPro"/>
</dbReference>
<dbReference type="SUPFAM" id="SSF51735">
    <property type="entry name" value="NAD(P)-binding Rossmann-fold domains"/>
    <property type="match status" value="1"/>
</dbReference>
<dbReference type="InterPro" id="IPR041694">
    <property type="entry name" value="ADH_N_2"/>
</dbReference>
<gene>
    <name evidence="3" type="ORF">UFOPK3674_00286</name>
</gene>
<dbReference type="Gene3D" id="3.90.180.10">
    <property type="entry name" value="Medium-chain alcohol dehydrogenases, catalytic domain"/>
    <property type="match status" value="1"/>
</dbReference>
<dbReference type="InterPro" id="IPR011032">
    <property type="entry name" value="GroES-like_sf"/>
</dbReference>
<dbReference type="PANTHER" id="PTHR43205:SF7">
    <property type="entry name" value="PROSTAGLANDIN REDUCTASE 1"/>
    <property type="match status" value="1"/>
</dbReference>
<dbReference type="FunFam" id="3.40.50.720:FF:000121">
    <property type="entry name" value="Prostaglandin reductase 2"/>
    <property type="match status" value="1"/>
</dbReference>
<organism evidence="3">
    <name type="scientific">freshwater metagenome</name>
    <dbReference type="NCBI Taxonomy" id="449393"/>
    <lineage>
        <taxon>unclassified sequences</taxon>
        <taxon>metagenomes</taxon>
        <taxon>ecological metagenomes</taxon>
    </lineage>
</organism>
<evidence type="ECO:0000259" key="2">
    <source>
        <dbReference type="SMART" id="SM00829"/>
    </source>
</evidence>
<dbReference type="InterPro" id="IPR045010">
    <property type="entry name" value="MDR_fam"/>
</dbReference>
<dbReference type="InterPro" id="IPR020843">
    <property type="entry name" value="ER"/>
</dbReference>
<dbReference type="PANTHER" id="PTHR43205">
    <property type="entry name" value="PROSTAGLANDIN REDUCTASE"/>
    <property type="match status" value="1"/>
</dbReference>
<proteinExistence type="predicted"/>
<dbReference type="InterPro" id="IPR013149">
    <property type="entry name" value="ADH-like_C"/>
</dbReference>
<feature type="domain" description="Enoyl reductase (ER)" evidence="2">
    <location>
        <begin position="20"/>
        <end position="335"/>
    </location>
</feature>
<dbReference type="SUPFAM" id="SSF50129">
    <property type="entry name" value="GroES-like"/>
    <property type="match status" value="1"/>
</dbReference>
<dbReference type="Gene3D" id="3.40.50.720">
    <property type="entry name" value="NAD(P)-binding Rossmann-like Domain"/>
    <property type="match status" value="1"/>
</dbReference>
<dbReference type="AlphaFoldDB" id="A0A6J7HKH9"/>
<accession>A0A6J7HKH9</accession>
<dbReference type="Pfam" id="PF00107">
    <property type="entry name" value="ADH_zinc_N"/>
    <property type="match status" value="1"/>
</dbReference>
<dbReference type="InterPro" id="IPR036291">
    <property type="entry name" value="NAD(P)-bd_dom_sf"/>
</dbReference>